<proteinExistence type="inferred from homology"/>
<evidence type="ECO:0000256" key="8">
    <source>
        <dbReference type="ARBA" id="ARBA00022917"/>
    </source>
</evidence>
<dbReference type="AlphaFoldDB" id="A0A9P7BCI9"/>
<feature type="compositionally biased region" description="Low complexity" evidence="11">
    <location>
        <begin position="98"/>
        <end position="108"/>
    </location>
</feature>
<gene>
    <name evidence="12" type="primary">CAF20</name>
    <name evidence="12" type="ORF">C6P45_001508</name>
</gene>
<protein>
    <recommendedName>
        <fullName evidence="3 10">Cap-associated protein CAF20</fullName>
    </recommendedName>
</protein>
<evidence type="ECO:0000313" key="13">
    <source>
        <dbReference type="Proteomes" id="UP000750334"/>
    </source>
</evidence>
<dbReference type="Pfam" id="PF17052">
    <property type="entry name" value="CAF20"/>
    <property type="match status" value="1"/>
</dbReference>
<comment type="function">
    <text evidence="10">Acts as an inhibitor of cap-dependent translation. Competes with eIF4G1 and EAP1 for binding to eIF4E and interferes with the formation of the eIF4F complex, inhibiting translation and stabilizing mRNA.</text>
</comment>
<evidence type="ECO:0000256" key="3">
    <source>
        <dbReference type="ARBA" id="ARBA00020270"/>
    </source>
</evidence>
<feature type="compositionally biased region" description="Polar residues" evidence="11">
    <location>
        <begin position="78"/>
        <end position="87"/>
    </location>
</feature>
<evidence type="ECO:0000256" key="2">
    <source>
        <dbReference type="ARBA" id="ARBA00006057"/>
    </source>
</evidence>
<dbReference type="EMBL" id="PUHR01000017">
    <property type="protein sequence ID" value="KAG0671001.1"/>
    <property type="molecule type" value="Genomic_DNA"/>
</dbReference>
<evidence type="ECO:0000256" key="9">
    <source>
        <dbReference type="ARBA" id="ARBA00023193"/>
    </source>
</evidence>
<evidence type="ECO:0000256" key="1">
    <source>
        <dbReference type="ARBA" id="ARBA00004496"/>
    </source>
</evidence>
<evidence type="ECO:0000256" key="10">
    <source>
        <dbReference type="RuleBase" id="RU363005"/>
    </source>
</evidence>
<dbReference type="GO" id="GO:0003743">
    <property type="term" value="F:translation initiation factor activity"/>
    <property type="evidence" value="ECO:0007669"/>
    <property type="project" value="UniProtKB-KW"/>
</dbReference>
<sequence>MPSYTIEELIQLKPSETLSVDFDAVEFKAIIEKVKQVQALKEEEYNATHHGHFNRRRSSHLHHGKPKVKQHKPKVTTDENGWSTFETKTNEEGDSENNSDSNTSNGNSAGFTPTISKETVKVKPNNRHISSSRPADNSDIITDKQVHGFNTFAALVSDDEDDE</sequence>
<keyword evidence="6" id="KW-0597">Phosphoprotein</keyword>
<accession>A0A9P7BCI9</accession>
<organism evidence="12 13">
    <name type="scientific">Maudiozyma exigua</name>
    <name type="common">Yeast</name>
    <name type="synonym">Kazachstania exigua</name>
    <dbReference type="NCBI Taxonomy" id="34358"/>
    <lineage>
        <taxon>Eukaryota</taxon>
        <taxon>Fungi</taxon>
        <taxon>Dikarya</taxon>
        <taxon>Ascomycota</taxon>
        <taxon>Saccharomycotina</taxon>
        <taxon>Saccharomycetes</taxon>
        <taxon>Saccharomycetales</taxon>
        <taxon>Saccharomycetaceae</taxon>
        <taxon>Maudiozyma</taxon>
    </lineage>
</organism>
<evidence type="ECO:0000256" key="4">
    <source>
        <dbReference type="ARBA" id="ARBA00022490"/>
    </source>
</evidence>
<dbReference type="Proteomes" id="UP000750334">
    <property type="component" value="Unassembled WGS sequence"/>
</dbReference>
<keyword evidence="4 10" id="KW-0963">Cytoplasm</keyword>
<evidence type="ECO:0000256" key="7">
    <source>
        <dbReference type="ARBA" id="ARBA00022845"/>
    </source>
</evidence>
<dbReference type="OrthoDB" id="3995390at2759"/>
<name>A0A9P7BCI9_MAUEX</name>
<reference evidence="12 13" key="1">
    <citation type="submission" date="2020-11" db="EMBL/GenBank/DDBJ databases">
        <title>Kefir isolates.</title>
        <authorList>
            <person name="Marcisauskas S."/>
            <person name="Kim Y."/>
            <person name="Blasche S."/>
        </authorList>
    </citation>
    <scope>NUCLEOTIDE SEQUENCE [LARGE SCALE GENOMIC DNA]</scope>
    <source>
        <strain evidence="12 13">OG2</strain>
    </source>
</reference>
<evidence type="ECO:0000256" key="5">
    <source>
        <dbReference type="ARBA" id="ARBA00022540"/>
    </source>
</evidence>
<dbReference type="GO" id="GO:0017148">
    <property type="term" value="P:negative regulation of translation"/>
    <property type="evidence" value="ECO:0007669"/>
    <property type="project" value="UniProtKB-UniRule"/>
</dbReference>
<keyword evidence="8 10" id="KW-0648">Protein biosynthesis</keyword>
<dbReference type="GO" id="GO:0005737">
    <property type="term" value="C:cytoplasm"/>
    <property type="evidence" value="ECO:0007669"/>
    <property type="project" value="UniProtKB-SubCell"/>
</dbReference>
<evidence type="ECO:0000256" key="11">
    <source>
        <dbReference type="SAM" id="MobiDB-lite"/>
    </source>
</evidence>
<keyword evidence="9 10" id="KW-0652">Protein synthesis inhibitor</keyword>
<keyword evidence="5 10" id="KW-0396">Initiation factor</keyword>
<feature type="region of interest" description="Disordered" evidence="11">
    <location>
        <begin position="45"/>
        <end position="142"/>
    </location>
</feature>
<dbReference type="GO" id="GO:0008190">
    <property type="term" value="F:eukaryotic initiation factor 4E binding"/>
    <property type="evidence" value="ECO:0007669"/>
    <property type="project" value="InterPro"/>
</dbReference>
<feature type="compositionally biased region" description="Basic residues" evidence="11">
    <location>
        <begin position="49"/>
        <end position="74"/>
    </location>
</feature>
<evidence type="ECO:0000313" key="12">
    <source>
        <dbReference type="EMBL" id="KAG0671001.1"/>
    </source>
</evidence>
<evidence type="ECO:0000256" key="6">
    <source>
        <dbReference type="ARBA" id="ARBA00022553"/>
    </source>
</evidence>
<comment type="similarity">
    <text evidence="2 10">Belongs to the CAF20 family.</text>
</comment>
<keyword evidence="13" id="KW-1185">Reference proteome</keyword>
<comment type="caution">
    <text evidence="12">The sequence shown here is derived from an EMBL/GenBank/DDBJ whole genome shotgun (WGS) entry which is preliminary data.</text>
</comment>
<comment type="subcellular location">
    <subcellularLocation>
        <location evidence="1 10">Cytoplasm</location>
    </subcellularLocation>
</comment>
<dbReference type="InterPro" id="IPR031456">
    <property type="entry name" value="Caf20"/>
</dbReference>
<keyword evidence="7 10" id="KW-0810">Translation regulation</keyword>